<reference evidence="10" key="1">
    <citation type="submission" date="2016-11" db="UniProtKB">
        <authorList>
            <consortium name="WormBaseParasite"/>
        </authorList>
    </citation>
    <scope>IDENTIFICATION</scope>
</reference>
<evidence type="ECO:0000313" key="10">
    <source>
        <dbReference type="WBParaSite" id="BXY_0471000.1"/>
    </source>
</evidence>
<dbReference type="WBParaSite" id="BXY_0471000.1">
    <property type="protein sequence ID" value="BXY_0471000.1"/>
    <property type="gene ID" value="BXY_0471000"/>
</dbReference>
<sequence>MLRMVVLFALLIPVVSAVEEKPFEYRHKGMYREVHVRSRLTCDNKDLHGIPIVTVRLWERDLGTNAFIDSDDLVKVVEVPVNGKFYIAGGEHEMGGVNFYIQIIHKCGGTCREFTFNAGRSVKTEYELKNRGSKYRQCPKKMYPKAP</sequence>
<evidence type="ECO:0000313" key="9">
    <source>
        <dbReference type="Proteomes" id="UP000659654"/>
    </source>
</evidence>
<dbReference type="AlphaFoldDB" id="A0A1I7RVE9"/>
<evidence type="ECO:0000256" key="3">
    <source>
        <dbReference type="ARBA" id="ARBA00022525"/>
    </source>
</evidence>
<dbReference type="SMR" id="A0A1I7RVE9"/>
<keyword evidence="4 5" id="KW-0732">Signal</keyword>
<reference evidence="7" key="2">
    <citation type="submission" date="2020-08" db="EMBL/GenBank/DDBJ databases">
        <authorList>
            <person name="Kikuchi T."/>
        </authorList>
    </citation>
    <scope>NUCLEOTIDE SEQUENCE</scope>
    <source>
        <strain evidence="6">Ka4C1</strain>
    </source>
</reference>
<evidence type="ECO:0000256" key="2">
    <source>
        <dbReference type="ARBA" id="ARBA00010112"/>
    </source>
</evidence>
<comment type="subcellular location">
    <subcellularLocation>
        <location evidence="1">Secreted</location>
    </subcellularLocation>
</comment>
<dbReference type="InterPro" id="IPR038479">
    <property type="entry name" value="Transthyretin-like_sf"/>
</dbReference>
<proteinExistence type="inferred from homology"/>
<dbReference type="Pfam" id="PF01060">
    <property type="entry name" value="TTR-52"/>
    <property type="match status" value="1"/>
</dbReference>
<keyword evidence="9" id="KW-1185">Reference proteome</keyword>
<dbReference type="PANTHER" id="PTHR21700:SF30">
    <property type="entry name" value="TRANSTHYRETIN-LIKE FAMILY PROTEIN"/>
    <property type="match status" value="1"/>
</dbReference>
<name>A0A1I7RVE9_BURXY</name>
<comment type="similarity">
    <text evidence="2">Belongs to the nematode transthyretin-like family.</text>
</comment>
<accession>A0A1I7RVE9</accession>
<dbReference type="PANTHER" id="PTHR21700">
    <property type="entry name" value="TRANSTHYRETIN-LIKE FAMILY PROTEIN-RELATED"/>
    <property type="match status" value="1"/>
</dbReference>
<feature type="chain" id="PRO_5035359506" evidence="5">
    <location>
        <begin position="18"/>
        <end position="147"/>
    </location>
</feature>
<dbReference type="EMBL" id="CAJFDI010000001">
    <property type="protein sequence ID" value="CAD5210645.1"/>
    <property type="molecule type" value="Genomic_DNA"/>
</dbReference>
<evidence type="ECO:0000256" key="4">
    <source>
        <dbReference type="ARBA" id="ARBA00022729"/>
    </source>
</evidence>
<organism evidence="8 10">
    <name type="scientific">Bursaphelenchus xylophilus</name>
    <name type="common">Pinewood nematode worm</name>
    <name type="synonym">Aphelenchoides xylophilus</name>
    <dbReference type="NCBI Taxonomy" id="6326"/>
    <lineage>
        <taxon>Eukaryota</taxon>
        <taxon>Metazoa</taxon>
        <taxon>Ecdysozoa</taxon>
        <taxon>Nematoda</taxon>
        <taxon>Chromadorea</taxon>
        <taxon>Rhabditida</taxon>
        <taxon>Tylenchina</taxon>
        <taxon>Tylenchomorpha</taxon>
        <taxon>Aphelenchoidea</taxon>
        <taxon>Aphelenchoididae</taxon>
        <taxon>Bursaphelenchus</taxon>
    </lineage>
</organism>
<keyword evidence="3" id="KW-0964">Secreted</keyword>
<protein>
    <submittedName>
        <fullName evidence="6">(pine wood nematode) hypothetical protein</fullName>
    </submittedName>
</protein>
<dbReference type="Proteomes" id="UP000582659">
    <property type="component" value="Unassembled WGS sequence"/>
</dbReference>
<evidence type="ECO:0000256" key="1">
    <source>
        <dbReference type="ARBA" id="ARBA00004613"/>
    </source>
</evidence>
<dbReference type="Proteomes" id="UP000095284">
    <property type="component" value="Unplaced"/>
</dbReference>
<dbReference type="GO" id="GO:0009986">
    <property type="term" value="C:cell surface"/>
    <property type="evidence" value="ECO:0007669"/>
    <property type="project" value="InterPro"/>
</dbReference>
<feature type="signal peptide" evidence="5">
    <location>
        <begin position="1"/>
        <end position="17"/>
    </location>
</feature>
<evidence type="ECO:0000313" key="6">
    <source>
        <dbReference type="EMBL" id="CAD5210645.1"/>
    </source>
</evidence>
<dbReference type="GO" id="GO:0005576">
    <property type="term" value="C:extracellular region"/>
    <property type="evidence" value="ECO:0007669"/>
    <property type="project" value="UniProtKB-SubCell"/>
</dbReference>
<dbReference type="Proteomes" id="UP000659654">
    <property type="component" value="Unassembled WGS sequence"/>
</dbReference>
<gene>
    <name evidence="6" type="ORF">BXYJ_LOCUS2032</name>
</gene>
<dbReference type="EMBL" id="CAJFCV020000001">
    <property type="protein sequence ID" value="CAG9086749.1"/>
    <property type="molecule type" value="Genomic_DNA"/>
</dbReference>
<dbReference type="InterPro" id="IPR001534">
    <property type="entry name" value="Transthyretin-like"/>
</dbReference>
<evidence type="ECO:0000256" key="5">
    <source>
        <dbReference type="SAM" id="SignalP"/>
    </source>
</evidence>
<dbReference type="Gene3D" id="2.60.40.3330">
    <property type="match status" value="1"/>
</dbReference>
<evidence type="ECO:0000313" key="8">
    <source>
        <dbReference type="Proteomes" id="UP000095284"/>
    </source>
</evidence>
<evidence type="ECO:0000313" key="7">
    <source>
        <dbReference type="EMBL" id="CAG9086749.1"/>
    </source>
</evidence>